<proteinExistence type="predicted"/>
<dbReference type="PANTHER" id="PTHR46068:SF1">
    <property type="entry name" value="TRANSPOSASE IS30-LIKE HTH DOMAIN-CONTAINING PROTEIN"/>
    <property type="match status" value="1"/>
</dbReference>
<evidence type="ECO:0000313" key="1">
    <source>
        <dbReference type="EMBL" id="QQP50645.1"/>
    </source>
</evidence>
<organism evidence="1 2">
    <name type="scientific">Caligus rogercresseyi</name>
    <name type="common">Sea louse</name>
    <dbReference type="NCBI Taxonomy" id="217165"/>
    <lineage>
        <taxon>Eukaryota</taxon>
        <taxon>Metazoa</taxon>
        <taxon>Ecdysozoa</taxon>
        <taxon>Arthropoda</taxon>
        <taxon>Crustacea</taxon>
        <taxon>Multicrustacea</taxon>
        <taxon>Hexanauplia</taxon>
        <taxon>Copepoda</taxon>
        <taxon>Siphonostomatoida</taxon>
        <taxon>Caligidae</taxon>
        <taxon>Caligus</taxon>
    </lineage>
</organism>
<evidence type="ECO:0000313" key="2">
    <source>
        <dbReference type="Proteomes" id="UP000595437"/>
    </source>
</evidence>
<dbReference type="PANTHER" id="PTHR46068">
    <property type="entry name" value="PROTEIN CBG27172"/>
    <property type="match status" value="1"/>
</dbReference>
<gene>
    <name evidence="1" type="ORF">FKW44_011714</name>
</gene>
<accession>A0A7T8HIS6</accession>
<sequence>MGNVKPSCRAIVEALKPMKVSKSNVSYTIQRFKETNSFADRPKSGRPRSVRTKKLVEATRIKIHRNNKRSIRKMALEVGVNREVMRKIVREDLGVKPYYLQKRQLLSDATVNKRLERSKVLRNWLKSRTRISIIWTGEKVFTLQAAFNSQNDRILAKDIRQVPVKDKTVFKRQKPASVMVWAGVTTCGRKTPLIFIPEGVKINQKVYLDMMSMQQEWEDSYCFQQDGAPSHTAKLVQDWCHRYMAAFLTRLESYGLFNLNHKNLGAMKASLEVAWAEIYPNVIRTAFIGMIYAARSRNRPMPTHMASIIYREVEALLQVRVPK</sequence>
<dbReference type="OrthoDB" id="10006939at2759"/>
<keyword evidence="2" id="KW-1185">Reference proteome</keyword>
<dbReference type="Gene3D" id="3.30.420.10">
    <property type="entry name" value="Ribonuclease H-like superfamily/Ribonuclease H"/>
    <property type="match status" value="1"/>
</dbReference>
<dbReference type="AlphaFoldDB" id="A0A7T8HIS6"/>
<reference evidence="2" key="1">
    <citation type="submission" date="2021-01" db="EMBL/GenBank/DDBJ databases">
        <title>Caligus Genome Assembly.</title>
        <authorList>
            <person name="Gallardo-Escarate C."/>
        </authorList>
    </citation>
    <scope>NUCLEOTIDE SEQUENCE [LARGE SCALE GENOMIC DNA]</scope>
</reference>
<dbReference type="GO" id="GO:0003676">
    <property type="term" value="F:nucleic acid binding"/>
    <property type="evidence" value="ECO:0007669"/>
    <property type="project" value="InterPro"/>
</dbReference>
<dbReference type="EMBL" id="CP045896">
    <property type="protein sequence ID" value="QQP50645.1"/>
    <property type="molecule type" value="Genomic_DNA"/>
</dbReference>
<name>A0A7T8HIS6_CALRO</name>
<dbReference type="Proteomes" id="UP000595437">
    <property type="component" value="Chromosome 7"/>
</dbReference>
<dbReference type="InterPro" id="IPR036397">
    <property type="entry name" value="RNaseH_sf"/>
</dbReference>
<protein>
    <submittedName>
        <fullName evidence="1">DD37D maT transposase</fullName>
    </submittedName>
</protein>